<evidence type="ECO:0000313" key="9">
    <source>
        <dbReference type="Proteomes" id="UP000008672"/>
    </source>
</evidence>
<proteinExistence type="predicted"/>
<evidence type="ECO:0000313" key="8">
    <source>
        <dbReference type="Ensembl" id="ENSLACP00000016297.1"/>
    </source>
</evidence>
<feature type="domain" description="BEN" evidence="7">
    <location>
        <begin position="337"/>
        <end position="434"/>
    </location>
</feature>
<comment type="subcellular location">
    <subcellularLocation>
        <location evidence="1">Nucleus</location>
    </subcellularLocation>
</comment>
<dbReference type="GO" id="GO:0000978">
    <property type="term" value="F:RNA polymerase II cis-regulatory region sequence-specific DNA binding"/>
    <property type="evidence" value="ECO:0007669"/>
    <property type="project" value="TreeGrafter"/>
</dbReference>
<dbReference type="FunFam" id="3.30.710.10:FF:000009">
    <property type="entry name" value="Zinc finger and BTB domain-containing 37"/>
    <property type="match status" value="1"/>
</dbReference>
<dbReference type="EMBL" id="AFYH01056323">
    <property type="status" value="NOT_ANNOTATED_CDS"/>
    <property type="molecule type" value="Genomic_DNA"/>
</dbReference>
<evidence type="ECO:0000259" key="6">
    <source>
        <dbReference type="PROSITE" id="PS50097"/>
    </source>
</evidence>
<dbReference type="EMBL" id="AFYH01056321">
    <property type="status" value="NOT_ANNOTATED_CDS"/>
    <property type="molecule type" value="Genomic_DNA"/>
</dbReference>
<dbReference type="GO" id="GO:0045892">
    <property type="term" value="P:negative regulation of DNA-templated transcription"/>
    <property type="evidence" value="ECO:0007669"/>
    <property type="project" value="UniProtKB-ARBA"/>
</dbReference>
<reference evidence="9" key="1">
    <citation type="submission" date="2011-08" db="EMBL/GenBank/DDBJ databases">
        <title>The draft genome of Latimeria chalumnae.</title>
        <authorList>
            <person name="Di Palma F."/>
            <person name="Alfoldi J."/>
            <person name="Johnson J."/>
            <person name="Berlin A."/>
            <person name="Gnerre S."/>
            <person name="Jaffe D."/>
            <person name="MacCallum I."/>
            <person name="Young S."/>
            <person name="Walker B.J."/>
            <person name="Lander E."/>
            <person name="Lindblad-Toh K."/>
        </authorList>
    </citation>
    <scope>NUCLEOTIDE SEQUENCE [LARGE SCALE GENOMIC DNA]</scope>
    <source>
        <strain evidence="9">Wild caught</strain>
    </source>
</reference>
<evidence type="ECO:0000259" key="7">
    <source>
        <dbReference type="PROSITE" id="PS51457"/>
    </source>
</evidence>
<dbReference type="Pfam" id="PF00651">
    <property type="entry name" value="BTB"/>
    <property type="match status" value="1"/>
</dbReference>
<dbReference type="SUPFAM" id="SSF54695">
    <property type="entry name" value="POZ domain"/>
    <property type="match status" value="1"/>
</dbReference>
<keyword evidence="2" id="KW-1017">Isopeptide bond</keyword>
<dbReference type="EMBL" id="AFYH01056325">
    <property type="status" value="NOT_ANNOTATED_CDS"/>
    <property type="molecule type" value="Genomic_DNA"/>
</dbReference>
<accession>H3B326</accession>
<feature type="region of interest" description="Disordered" evidence="5">
    <location>
        <begin position="131"/>
        <end position="158"/>
    </location>
</feature>
<reference evidence="8" key="2">
    <citation type="submission" date="2025-05" db="UniProtKB">
        <authorList>
            <consortium name="Ensembl"/>
        </authorList>
    </citation>
    <scope>IDENTIFICATION</scope>
</reference>
<dbReference type="OMA" id="MKPELAC"/>
<dbReference type="Pfam" id="PF10523">
    <property type="entry name" value="BEN"/>
    <property type="match status" value="1"/>
</dbReference>
<dbReference type="EMBL" id="AFYH01056322">
    <property type="status" value="NOT_ANNOTATED_CDS"/>
    <property type="molecule type" value="Genomic_DNA"/>
</dbReference>
<dbReference type="Gene3D" id="3.30.710.10">
    <property type="entry name" value="Potassium Channel Kv1.1, Chain A"/>
    <property type="match status" value="1"/>
</dbReference>
<feature type="compositionally biased region" description="Acidic residues" evidence="5">
    <location>
        <begin position="243"/>
        <end position="257"/>
    </location>
</feature>
<evidence type="ECO:0000256" key="5">
    <source>
        <dbReference type="SAM" id="MobiDB-lite"/>
    </source>
</evidence>
<dbReference type="Proteomes" id="UP000008672">
    <property type="component" value="Unassembled WGS sequence"/>
</dbReference>
<dbReference type="STRING" id="7897.ENSLACP00000016297"/>
<evidence type="ECO:0000256" key="4">
    <source>
        <dbReference type="ARBA" id="ARBA00023242"/>
    </source>
</evidence>
<dbReference type="SMART" id="SM00225">
    <property type="entry name" value="BTB"/>
    <property type="match status" value="1"/>
</dbReference>
<dbReference type="EMBL" id="AFYH01056324">
    <property type="status" value="NOT_ANNOTATED_CDS"/>
    <property type="molecule type" value="Genomic_DNA"/>
</dbReference>
<dbReference type="PROSITE" id="PS50097">
    <property type="entry name" value="BTB"/>
    <property type="match status" value="1"/>
</dbReference>
<evidence type="ECO:0000256" key="2">
    <source>
        <dbReference type="ARBA" id="ARBA00022499"/>
    </source>
</evidence>
<dbReference type="OrthoDB" id="10261408at2759"/>
<dbReference type="InterPro" id="IPR018379">
    <property type="entry name" value="BEN_domain"/>
</dbReference>
<dbReference type="InterPro" id="IPR000210">
    <property type="entry name" value="BTB/POZ_dom"/>
</dbReference>
<organism evidence="8 9">
    <name type="scientific">Latimeria chalumnae</name>
    <name type="common">Coelacanth</name>
    <dbReference type="NCBI Taxonomy" id="7897"/>
    <lineage>
        <taxon>Eukaryota</taxon>
        <taxon>Metazoa</taxon>
        <taxon>Chordata</taxon>
        <taxon>Craniata</taxon>
        <taxon>Vertebrata</taxon>
        <taxon>Euteleostomi</taxon>
        <taxon>Coelacanthiformes</taxon>
        <taxon>Coelacanthidae</taxon>
        <taxon>Latimeria</taxon>
    </lineage>
</organism>
<feature type="compositionally biased region" description="Polar residues" evidence="5">
    <location>
        <begin position="141"/>
        <end position="158"/>
    </location>
</feature>
<dbReference type="SMART" id="SM01025">
    <property type="entry name" value="BEN"/>
    <property type="match status" value="1"/>
</dbReference>
<dbReference type="InterPro" id="IPR011333">
    <property type="entry name" value="SKP1/BTB/POZ_sf"/>
</dbReference>
<dbReference type="Gene3D" id="1.10.10.2590">
    <property type="entry name" value="BEN domain"/>
    <property type="match status" value="1"/>
</dbReference>
<dbReference type="GeneTree" id="ENSGT00940000159327"/>
<dbReference type="eggNOG" id="KOG1721">
    <property type="taxonomic scope" value="Eukaryota"/>
</dbReference>
<feature type="compositionally biased region" description="Polar residues" evidence="5">
    <location>
        <begin position="216"/>
        <end position="239"/>
    </location>
</feature>
<dbReference type="GO" id="GO:0042127">
    <property type="term" value="P:regulation of cell population proliferation"/>
    <property type="evidence" value="ECO:0007669"/>
    <property type="project" value="UniProtKB-ARBA"/>
</dbReference>
<keyword evidence="9" id="KW-1185">Reference proteome</keyword>
<dbReference type="Ensembl" id="ENSLACT00000016411.1">
    <property type="protein sequence ID" value="ENSLACP00000016297.1"/>
    <property type="gene ID" value="ENSLACG00000014358.2"/>
</dbReference>
<dbReference type="AlphaFoldDB" id="H3B326"/>
<dbReference type="KEGG" id="lcm:102352117"/>
<dbReference type="PANTHER" id="PTHR46105">
    <property type="entry name" value="AGAP004733-PA"/>
    <property type="match status" value="1"/>
</dbReference>
<dbReference type="PROSITE" id="PS51457">
    <property type="entry name" value="BEN"/>
    <property type="match status" value="1"/>
</dbReference>
<dbReference type="HOGENOM" id="CLU_029038_1_0_1"/>
<sequence length="490" mass="54316">MAQTLQMEIPNFGNNILECLNEQRLQGLYCDVSVMVKGHTFKAHRAVLAASSSYFRDLFNSSRSAVVELPAVVQPQSFQQILSFCYTGRLSMNVGDQFLLMYTAGFLQIQEIMEKGTEFFLKVSSPSCDSQGLQAEEAPSSEPQSPVTQTASRPSCNTPLSLVSRIKTEQQELESVQCTPVAKRLWDCSQREGSGNSRKVARFSQDGGKQVGAVSGPSTSERTSPGTFSTYTSDSPNSYHNEEDGEEEDGEEQESTDEQYRQIYNMYTMYSMMNVGQNAERVDALPDHMTTDGRSRMRMKPELACLPAELVTQIGNRCHPKLYEEGDPDEKLELVTGTSVYITRAQLMNCHVSAGTRHKVLLRRLIASFFDRNTLANSCGTGIRSSTSDPSRKPLDSRVLHAVKFYCQNFAPSFKESEMNAIAADMCTNARRVVRKSWIPKLKLLMAEGDAYPTFISEVGKIESDVLGVEQGFETASHNGDAGVASETLQ</sequence>
<feature type="domain" description="BTB" evidence="6">
    <location>
        <begin position="30"/>
        <end position="94"/>
    </location>
</feature>
<evidence type="ECO:0000256" key="1">
    <source>
        <dbReference type="ARBA" id="ARBA00004123"/>
    </source>
</evidence>
<dbReference type="Ensembl" id="ENSLACT00000025042.1">
    <property type="protein sequence ID" value="ENSLACP00000021981.1"/>
    <property type="gene ID" value="ENSLACG00000014358.2"/>
</dbReference>
<feature type="region of interest" description="Disordered" evidence="5">
    <location>
        <begin position="190"/>
        <end position="257"/>
    </location>
</feature>
<keyword evidence="4" id="KW-0539">Nucleus</keyword>
<name>H3B326_LATCH</name>
<dbReference type="CDD" id="cd18290">
    <property type="entry name" value="BTB_POZ_BTBD14B_NAC1"/>
    <property type="match status" value="1"/>
</dbReference>
<evidence type="ECO:0000256" key="3">
    <source>
        <dbReference type="ARBA" id="ARBA00022843"/>
    </source>
</evidence>
<dbReference type="GO" id="GO:0000981">
    <property type="term" value="F:DNA-binding transcription factor activity, RNA polymerase II-specific"/>
    <property type="evidence" value="ECO:0007669"/>
    <property type="project" value="TreeGrafter"/>
</dbReference>
<dbReference type="GO" id="GO:0031981">
    <property type="term" value="C:nuclear lumen"/>
    <property type="evidence" value="ECO:0007669"/>
    <property type="project" value="UniProtKB-ARBA"/>
</dbReference>
<keyword evidence="3" id="KW-0832">Ubl conjugation</keyword>
<dbReference type="GeneID" id="102352117"/>
<dbReference type="InterPro" id="IPR050457">
    <property type="entry name" value="ZnFinger_BTB_dom_contain"/>
</dbReference>
<protein>
    <submittedName>
        <fullName evidence="8">Nucleus accumbens associated 1</fullName>
    </submittedName>
</protein>
<dbReference type="PANTHER" id="PTHR46105:SF3">
    <property type="entry name" value="NUCLEUS ACCUMBENS-ASSOCIATED PROTEIN 1"/>
    <property type="match status" value="1"/>
</dbReference>
<dbReference type="FunFam" id="1.10.10.2590:FF:000002">
    <property type="entry name" value="Putative nucleus accumbens-associated protein 2"/>
    <property type="match status" value="1"/>
</dbReference>
<gene>
    <name evidence="8" type="primary">NACC1</name>
</gene>